<dbReference type="PANTHER" id="PTHR12558:SF13">
    <property type="entry name" value="CELL DIVISION CYCLE PROTEIN 27 HOMOLOG"/>
    <property type="match status" value="1"/>
</dbReference>
<dbReference type="InterPro" id="IPR019734">
    <property type="entry name" value="TPR_rpt"/>
</dbReference>
<keyword evidence="2" id="KW-0812">Transmembrane</keyword>
<dbReference type="InterPro" id="IPR011990">
    <property type="entry name" value="TPR-like_helical_dom_sf"/>
</dbReference>
<accession>A0A381JAS1</accession>
<dbReference type="EMBL" id="UFWZ01000001">
    <property type="protein sequence ID" value="SUY48205.1"/>
    <property type="molecule type" value="Genomic_DNA"/>
</dbReference>
<dbReference type="Gene3D" id="1.25.40.10">
    <property type="entry name" value="Tetratricopeptide repeat domain"/>
    <property type="match status" value="3"/>
</dbReference>
<sequence length="437" mass="50926">MDNASKRIYSKAMNLYQNGNIDKALKLCEKGISKDLKNAPIINLKGLLLYIKGDLKGSTSLWKVNKDLNNDSIAKKYLQDSKYDKEKEYLYKESIRYLKELKLSNAMDILNVCEQSSFNSINVYNAIVLTYIKKGEYDKAREYEDKVLLIDKKNKVALENKKTLKVFGVLKPIIPYKSVAIFMFSTIFSFGLALSIKTYIYPFGKMKIGQVYSNYSNQKETKNKDAKKIVSKEDGKLKIDKNIEMDNTKDKGEDINNTIEDKEVARDNFFPYEEFKASVDNKDFKSVYSFVETWKNKKLTVNEKKLFLKAEELLIDKGGNYFYELGSTYLGENNKEAINNFLKAYDYSKESYLNPHIIYYLATLYEKEDNVEEAVKYYNEYINSCEGEGYEDIVLYNMAMIYKDIDNNKSKEYAKKIEAKFKDSIYNNSKVKEIIRN</sequence>
<evidence type="ECO:0000256" key="2">
    <source>
        <dbReference type="SAM" id="Phobius"/>
    </source>
</evidence>
<dbReference type="SMART" id="SM00028">
    <property type="entry name" value="TPR"/>
    <property type="match status" value="4"/>
</dbReference>
<evidence type="ECO:0000256" key="1">
    <source>
        <dbReference type="PROSITE-ProRule" id="PRU00339"/>
    </source>
</evidence>
<dbReference type="SUPFAM" id="SSF48452">
    <property type="entry name" value="TPR-like"/>
    <property type="match status" value="1"/>
</dbReference>
<dbReference type="PROSITE" id="PS50005">
    <property type="entry name" value="TPR"/>
    <property type="match status" value="1"/>
</dbReference>
<dbReference type="OrthoDB" id="1938848at2"/>
<protein>
    <submittedName>
        <fullName evidence="3">Tpr-repeat-containing protein</fullName>
    </submittedName>
</protein>
<evidence type="ECO:0000313" key="3">
    <source>
        <dbReference type="EMBL" id="SUY48205.1"/>
    </source>
</evidence>
<keyword evidence="2" id="KW-0472">Membrane</keyword>
<keyword evidence="4" id="KW-1185">Reference proteome</keyword>
<name>A0A381JAS1_9CLOT</name>
<dbReference type="PANTHER" id="PTHR12558">
    <property type="entry name" value="CELL DIVISION CYCLE 16,23,27"/>
    <property type="match status" value="1"/>
</dbReference>
<dbReference type="Proteomes" id="UP000254664">
    <property type="component" value="Unassembled WGS sequence"/>
</dbReference>
<reference evidence="3 4" key="1">
    <citation type="submission" date="2018-06" db="EMBL/GenBank/DDBJ databases">
        <authorList>
            <consortium name="Pathogen Informatics"/>
            <person name="Doyle S."/>
        </authorList>
    </citation>
    <scope>NUCLEOTIDE SEQUENCE [LARGE SCALE GENOMIC DNA]</scope>
    <source>
        <strain evidence="3 4">NCTC9836</strain>
    </source>
</reference>
<keyword evidence="1" id="KW-0802">TPR repeat</keyword>
<feature type="repeat" description="TPR" evidence="1">
    <location>
        <begin position="121"/>
        <end position="154"/>
    </location>
</feature>
<evidence type="ECO:0000313" key="4">
    <source>
        <dbReference type="Proteomes" id="UP000254664"/>
    </source>
</evidence>
<organism evidence="3 4">
    <name type="scientific">Clostridium putrefaciens</name>
    <dbReference type="NCBI Taxonomy" id="99675"/>
    <lineage>
        <taxon>Bacteria</taxon>
        <taxon>Bacillati</taxon>
        <taxon>Bacillota</taxon>
        <taxon>Clostridia</taxon>
        <taxon>Eubacteriales</taxon>
        <taxon>Clostridiaceae</taxon>
        <taxon>Clostridium</taxon>
    </lineage>
</organism>
<dbReference type="AlphaFoldDB" id="A0A381JAS1"/>
<keyword evidence="2" id="KW-1133">Transmembrane helix</keyword>
<proteinExistence type="predicted"/>
<feature type="transmembrane region" description="Helical" evidence="2">
    <location>
        <begin position="179"/>
        <end position="200"/>
    </location>
</feature>
<dbReference type="RefSeq" id="WP_115642048.1">
    <property type="nucleotide sequence ID" value="NZ_UFWZ01000001.1"/>
</dbReference>
<gene>
    <name evidence="3" type="ORF">NCTC9836_02581</name>
</gene>